<dbReference type="InterPro" id="IPR022324">
    <property type="entry name" value="Bacilysin_exporter_BacE_put"/>
</dbReference>
<accession>A0ABV7N628</accession>
<dbReference type="SUPFAM" id="SSF103473">
    <property type="entry name" value="MFS general substrate transporter"/>
    <property type="match status" value="1"/>
</dbReference>
<dbReference type="PANTHER" id="PTHR23513">
    <property type="entry name" value="INTEGRAL MEMBRANE EFFLUX PROTEIN-RELATED"/>
    <property type="match status" value="1"/>
</dbReference>
<evidence type="ECO:0000256" key="3">
    <source>
        <dbReference type="ARBA" id="ARBA00022475"/>
    </source>
</evidence>
<proteinExistence type="predicted"/>
<keyword evidence="2" id="KW-0813">Transport</keyword>
<dbReference type="InterPro" id="IPR036259">
    <property type="entry name" value="MFS_trans_sf"/>
</dbReference>
<dbReference type="EMBL" id="JBHRVQ010000001">
    <property type="protein sequence ID" value="MFC3387928.1"/>
    <property type="molecule type" value="Genomic_DNA"/>
</dbReference>
<dbReference type="InterPro" id="IPR020846">
    <property type="entry name" value="MFS_dom"/>
</dbReference>
<gene>
    <name evidence="9" type="ORF">ACFOEO_04850</name>
</gene>
<evidence type="ECO:0000313" key="10">
    <source>
        <dbReference type="Proteomes" id="UP001595637"/>
    </source>
</evidence>
<feature type="transmembrane region" description="Helical" evidence="7">
    <location>
        <begin position="43"/>
        <end position="64"/>
    </location>
</feature>
<reference evidence="10" key="1">
    <citation type="journal article" date="2019" name="Int. J. Syst. Evol. Microbiol.">
        <title>The Global Catalogue of Microorganisms (GCM) 10K type strain sequencing project: providing services to taxonomists for standard genome sequencing and annotation.</title>
        <authorList>
            <consortium name="The Broad Institute Genomics Platform"/>
            <consortium name="The Broad Institute Genome Sequencing Center for Infectious Disease"/>
            <person name="Wu L."/>
            <person name="Ma J."/>
        </authorList>
    </citation>
    <scope>NUCLEOTIDE SEQUENCE [LARGE SCALE GENOMIC DNA]</scope>
    <source>
        <strain evidence="10">CCM 7756</strain>
    </source>
</reference>
<evidence type="ECO:0000256" key="7">
    <source>
        <dbReference type="SAM" id="Phobius"/>
    </source>
</evidence>
<name>A0ABV7N628_9STAP</name>
<keyword evidence="10" id="KW-1185">Reference proteome</keyword>
<dbReference type="Pfam" id="PF07690">
    <property type="entry name" value="MFS_1"/>
    <property type="match status" value="1"/>
</dbReference>
<evidence type="ECO:0000256" key="6">
    <source>
        <dbReference type="ARBA" id="ARBA00023136"/>
    </source>
</evidence>
<evidence type="ECO:0000256" key="5">
    <source>
        <dbReference type="ARBA" id="ARBA00022989"/>
    </source>
</evidence>
<comment type="caution">
    <text evidence="9">The sequence shown here is derived from an EMBL/GenBank/DDBJ whole genome shotgun (WGS) entry which is preliminary data.</text>
</comment>
<evidence type="ECO:0000256" key="1">
    <source>
        <dbReference type="ARBA" id="ARBA00004651"/>
    </source>
</evidence>
<keyword evidence="6 7" id="KW-0472">Membrane</keyword>
<feature type="domain" description="Major facilitator superfamily (MFS) profile" evidence="8">
    <location>
        <begin position="10"/>
        <end position="395"/>
    </location>
</feature>
<evidence type="ECO:0000313" key="9">
    <source>
        <dbReference type="EMBL" id="MFC3387928.1"/>
    </source>
</evidence>
<dbReference type="PANTHER" id="PTHR23513:SF6">
    <property type="entry name" value="MAJOR FACILITATOR SUPERFAMILY ASSOCIATED DOMAIN-CONTAINING PROTEIN"/>
    <property type="match status" value="1"/>
</dbReference>
<protein>
    <submittedName>
        <fullName evidence="9">MFS transporter</fullName>
    </submittedName>
</protein>
<feature type="transmembrane region" description="Helical" evidence="7">
    <location>
        <begin position="219"/>
        <end position="241"/>
    </location>
</feature>
<evidence type="ECO:0000256" key="2">
    <source>
        <dbReference type="ARBA" id="ARBA00022448"/>
    </source>
</evidence>
<organism evidence="9 10">
    <name type="scientific">Salinicoccus sesuvii</name>
    <dbReference type="NCBI Taxonomy" id="868281"/>
    <lineage>
        <taxon>Bacteria</taxon>
        <taxon>Bacillati</taxon>
        <taxon>Bacillota</taxon>
        <taxon>Bacilli</taxon>
        <taxon>Bacillales</taxon>
        <taxon>Staphylococcaceae</taxon>
        <taxon>Salinicoccus</taxon>
    </lineage>
</organism>
<sequence length="402" mass="44114">MNNNIFKNRTFVLLFFASLFAVVGFSMFLTTTTWYVIRVVDMNNMLGIVLIAITVPRLAMMTYGGVVADKYKKTTIMFYTNLSQALLLLILTLLLFNGALTVVWLLIIGGLFGMLDAFFGPASTSMIPKTIEKSKLQKANAYFQGVDQISFIIGPALAGIIMEVSSVTTSFFVAFILVGLSAVFVFPPLIREAAVEKTDSQTPVQNLKEGFSYVKASKFLMIGILVLITMNFFIFGTLQIGMPLIVDLLGGTPINLSYMEVSLSTGMIVGTLILGKFYVRRKGLVTLYGLAAALSLYLFFGFLNHLILLAIVLFFVGSAMSFVFVPFFTAAQEITEGRMMGRVMSLIFLAMNGFDPIAYAIVSILTSIGVSIQIVIVIFAVIGIMITIGLFVKAKDYRTQIT</sequence>
<dbReference type="Proteomes" id="UP001595637">
    <property type="component" value="Unassembled WGS sequence"/>
</dbReference>
<feature type="transmembrane region" description="Helical" evidence="7">
    <location>
        <begin position="306"/>
        <end position="331"/>
    </location>
</feature>
<dbReference type="CDD" id="cd06173">
    <property type="entry name" value="MFS_MefA_like"/>
    <property type="match status" value="1"/>
</dbReference>
<feature type="transmembrane region" description="Helical" evidence="7">
    <location>
        <begin position="284"/>
        <end position="300"/>
    </location>
</feature>
<dbReference type="RefSeq" id="WP_380652610.1">
    <property type="nucleotide sequence ID" value="NZ_JBHRVQ010000001.1"/>
</dbReference>
<evidence type="ECO:0000256" key="4">
    <source>
        <dbReference type="ARBA" id="ARBA00022692"/>
    </source>
</evidence>
<feature type="transmembrane region" description="Helical" evidence="7">
    <location>
        <begin position="12"/>
        <end position="37"/>
    </location>
</feature>
<dbReference type="PRINTS" id="PR01988">
    <property type="entry name" value="EXPORTERBACE"/>
</dbReference>
<feature type="transmembrane region" description="Helical" evidence="7">
    <location>
        <begin position="261"/>
        <end position="279"/>
    </location>
</feature>
<feature type="transmembrane region" description="Helical" evidence="7">
    <location>
        <begin position="343"/>
        <end position="362"/>
    </location>
</feature>
<keyword evidence="4 7" id="KW-0812">Transmembrane</keyword>
<dbReference type="PROSITE" id="PS50850">
    <property type="entry name" value="MFS"/>
    <property type="match status" value="1"/>
</dbReference>
<evidence type="ECO:0000259" key="8">
    <source>
        <dbReference type="PROSITE" id="PS50850"/>
    </source>
</evidence>
<keyword evidence="3" id="KW-1003">Cell membrane</keyword>
<dbReference type="Gene3D" id="1.20.1250.20">
    <property type="entry name" value="MFS general substrate transporter like domains"/>
    <property type="match status" value="1"/>
</dbReference>
<dbReference type="InterPro" id="IPR011701">
    <property type="entry name" value="MFS"/>
</dbReference>
<keyword evidence="5 7" id="KW-1133">Transmembrane helix</keyword>
<feature type="transmembrane region" description="Helical" evidence="7">
    <location>
        <begin position="168"/>
        <end position="190"/>
    </location>
</feature>
<comment type="subcellular location">
    <subcellularLocation>
        <location evidence="1">Cell membrane</location>
        <topology evidence="1">Multi-pass membrane protein</topology>
    </subcellularLocation>
</comment>
<feature type="transmembrane region" description="Helical" evidence="7">
    <location>
        <begin position="368"/>
        <end position="392"/>
    </location>
</feature>